<evidence type="ECO:0008006" key="3">
    <source>
        <dbReference type="Google" id="ProtNLM"/>
    </source>
</evidence>
<proteinExistence type="predicted"/>
<accession>A0AAV7RZW9</accession>
<evidence type="ECO:0000313" key="2">
    <source>
        <dbReference type="Proteomes" id="UP001066276"/>
    </source>
</evidence>
<dbReference type="EMBL" id="JANPWB010000009">
    <property type="protein sequence ID" value="KAJ1158324.1"/>
    <property type="molecule type" value="Genomic_DNA"/>
</dbReference>
<evidence type="ECO:0000313" key="1">
    <source>
        <dbReference type="EMBL" id="KAJ1158324.1"/>
    </source>
</evidence>
<name>A0AAV7RZW9_PLEWA</name>
<sequence length="75" mass="8266">MQGPESCCFECCWFLWAHRSGAPTCCIELCRAASVLIKPPRRSCEMLQCEVLLRDASCCVGSHEAANQELRGAAM</sequence>
<gene>
    <name evidence="1" type="ORF">NDU88_011015</name>
</gene>
<comment type="caution">
    <text evidence="1">The sequence shown here is derived from an EMBL/GenBank/DDBJ whole genome shotgun (WGS) entry which is preliminary data.</text>
</comment>
<keyword evidence="2" id="KW-1185">Reference proteome</keyword>
<reference evidence="1" key="1">
    <citation type="journal article" date="2022" name="bioRxiv">
        <title>Sequencing and chromosome-scale assembly of the giantPleurodeles waltlgenome.</title>
        <authorList>
            <person name="Brown T."/>
            <person name="Elewa A."/>
            <person name="Iarovenko S."/>
            <person name="Subramanian E."/>
            <person name="Araus A.J."/>
            <person name="Petzold A."/>
            <person name="Susuki M."/>
            <person name="Suzuki K.-i.T."/>
            <person name="Hayashi T."/>
            <person name="Toyoda A."/>
            <person name="Oliveira C."/>
            <person name="Osipova E."/>
            <person name="Leigh N.D."/>
            <person name="Simon A."/>
            <person name="Yun M.H."/>
        </authorList>
    </citation>
    <scope>NUCLEOTIDE SEQUENCE</scope>
    <source>
        <strain evidence="1">20211129_DDA</strain>
        <tissue evidence="1">Liver</tissue>
    </source>
</reference>
<dbReference type="Proteomes" id="UP001066276">
    <property type="component" value="Chromosome 5"/>
</dbReference>
<dbReference type="AlphaFoldDB" id="A0AAV7RZW9"/>
<protein>
    <recommendedName>
        <fullName evidence="3">Secreted protein</fullName>
    </recommendedName>
</protein>
<organism evidence="1 2">
    <name type="scientific">Pleurodeles waltl</name>
    <name type="common">Iberian ribbed newt</name>
    <dbReference type="NCBI Taxonomy" id="8319"/>
    <lineage>
        <taxon>Eukaryota</taxon>
        <taxon>Metazoa</taxon>
        <taxon>Chordata</taxon>
        <taxon>Craniata</taxon>
        <taxon>Vertebrata</taxon>
        <taxon>Euteleostomi</taxon>
        <taxon>Amphibia</taxon>
        <taxon>Batrachia</taxon>
        <taxon>Caudata</taxon>
        <taxon>Salamandroidea</taxon>
        <taxon>Salamandridae</taxon>
        <taxon>Pleurodelinae</taxon>
        <taxon>Pleurodeles</taxon>
    </lineage>
</organism>